<evidence type="ECO:0000313" key="2">
    <source>
        <dbReference type="Proteomes" id="UP000068164"/>
    </source>
</evidence>
<sequence>MGTDERADPDLLHAKLLKDHRFLTHVCQSLLRDLQCVRAEGYAARLLIVPGAINPYGRHVADPITTASISTPFP</sequence>
<proteinExistence type="predicted"/>
<evidence type="ECO:0000313" key="1">
    <source>
        <dbReference type="EMBL" id="KWV60327.1"/>
    </source>
</evidence>
<dbReference type="AlphaFoldDB" id="A0A109K3U9"/>
<organism evidence="1 2">
    <name type="scientific">Rhizobium altiplani</name>
    <dbReference type="NCBI Taxonomy" id="1864509"/>
    <lineage>
        <taxon>Bacteria</taxon>
        <taxon>Pseudomonadati</taxon>
        <taxon>Pseudomonadota</taxon>
        <taxon>Alphaproteobacteria</taxon>
        <taxon>Hyphomicrobiales</taxon>
        <taxon>Rhizobiaceae</taxon>
        <taxon>Rhizobium/Agrobacterium group</taxon>
        <taxon>Rhizobium</taxon>
    </lineage>
</organism>
<name>A0A109K3U9_9HYPH</name>
<protein>
    <submittedName>
        <fullName evidence="1">Uncharacterized protein</fullName>
    </submittedName>
</protein>
<comment type="caution">
    <text evidence="1">The sequence shown here is derived from an EMBL/GenBank/DDBJ whole genome shotgun (WGS) entry which is preliminary data.</text>
</comment>
<keyword evidence="2" id="KW-1185">Reference proteome</keyword>
<dbReference type="EMBL" id="LNCD01000001">
    <property type="protein sequence ID" value="KWV60327.1"/>
    <property type="molecule type" value="Genomic_DNA"/>
</dbReference>
<gene>
    <name evidence="1" type="ORF">AS026_00545</name>
</gene>
<reference evidence="1 2" key="1">
    <citation type="submission" date="2015-11" db="EMBL/GenBank/DDBJ databases">
        <title>Draft Genome Sequence of the Strain BR 10423 (Rhizobium sp.) isolated from nodules of Mimosa pudica.</title>
        <authorList>
            <person name="Barauna A.C."/>
            <person name="Zilli J.E."/>
            <person name="Simoes-Araujo J.L."/>
            <person name="Reis V.M."/>
            <person name="James E.K."/>
            <person name="Reis F.B.Jr."/>
            <person name="Rouws L.F."/>
            <person name="Passos S.R."/>
            <person name="Gois S.R."/>
        </authorList>
    </citation>
    <scope>NUCLEOTIDE SEQUENCE [LARGE SCALE GENOMIC DNA]</scope>
    <source>
        <strain evidence="1 2">BR10423</strain>
    </source>
</reference>
<dbReference type="Proteomes" id="UP000068164">
    <property type="component" value="Unassembled WGS sequence"/>
</dbReference>
<accession>A0A109K3U9</accession>